<protein>
    <submittedName>
        <fullName evidence="1">Uncharacterized protein</fullName>
    </submittedName>
</protein>
<sequence length="253" mass="28363">MNKDYLTSPFNDEALKSLKSSMTTISKALEPMKEIQNLGILNSTINKEILPTINVLSSIPTINHISASIASLPKIDPEIFASVKQLTTILSESQINSVFETINRNKSILQELQTSFASLYTSGVFSNPSLISSNPTLDDELIDNWNETSKSNEDRENFNSNEFKNNQVEQEPNRIVNDMTIDLNSKVEKLDKGFFHGLITPFATKEEFGRYVSQEIISLLLNIIMTYAITVGVADAEKMAKVMILSIKNRLKH</sequence>
<dbReference type="AlphaFoldDB" id="A0A1V0PGU2"/>
<dbReference type="Proteomes" id="UP000191806">
    <property type="component" value="Chromosome"/>
</dbReference>
<name>A0A1V0PGU2_LACLC</name>
<organism evidence="1 2">
    <name type="scientific">Lactococcus lactis subsp. cremoris</name>
    <name type="common">Streptococcus cremoris</name>
    <dbReference type="NCBI Taxonomy" id="1359"/>
    <lineage>
        <taxon>Bacteria</taxon>
        <taxon>Bacillati</taxon>
        <taxon>Bacillota</taxon>
        <taxon>Bacilli</taxon>
        <taxon>Lactobacillales</taxon>
        <taxon>Streptococcaceae</taxon>
        <taxon>Lactococcus</taxon>
    </lineage>
</organism>
<evidence type="ECO:0000313" key="2">
    <source>
        <dbReference type="Proteomes" id="UP000191806"/>
    </source>
</evidence>
<dbReference type="RefSeq" id="WP_032950005.1">
    <property type="nucleotide sequence ID" value="NZ_CP015899.2"/>
</dbReference>
<evidence type="ECO:0000313" key="1">
    <source>
        <dbReference type="EMBL" id="ARE28419.1"/>
    </source>
</evidence>
<reference evidence="1 2" key="1">
    <citation type="journal article" date="2017" name="BMC Genomics">
        <title>Comparative and functional genomics of the Lactococcus lactis taxon; insights into evolution and niche adaptation.</title>
        <authorList>
            <person name="Kelleher P."/>
            <person name="Bottacini F."/>
            <person name="Mahony J."/>
            <person name="Kilcawley K.N."/>
            <person name="van Sinderen D."/>
        </authorList>
    </citation>
    <scope>NUCLEOTIDE SEQUENCE [LARGE SCALE GENOMIC DNA]</scope>
    <source>
        <strain evidence="1 2">JM1</strain>
    </source>
</reference>
<proteinExistence type="predicted"/>
<accession>A0A1V0PGU2</accession>
<dbReference type="EMBL" id="CP015899">
    <property type="protein sequence ID" value="ARE28419.1"/>
    <property type="molecule type" value="Genomic_DNA"/>
</dbReference>
<gene>
    <name evidence="1" type="ORF">LLJM1_1044</name>
</gene>